<evidence type="ECO:0000256" key="3">
    <source>
        <dbReference type="ARBA" id="ARBA00012621"/>
    </source>
</evidence>
<dbReference type="InterPro" id="IPR007507">
    <property type="entry name" value="Glycos_transf_N"/>
</dbReference>
<feature type="transmembrane region" description="Helical" evidence="9">
    <location>
        <begin position="12"/>
        <end position="36"/>
    </location>
</feature>
<proteinExistence type="inferred from homology"/>
<keyword evidence="9" id="KW-0472">Membrane</keyword>
<evidence type="ECO:0000256" key="9">
    <source>
        <dbReference type="RuleBase" id="RU365103"/>
    </source>
</evidence>
<name>A0A2G5K4F3_9RHOB</name>
<dbReference type="EMBL" id="MDGM01000012">
    <property type="protein sequence ID" value="PIB23989.1"/>
    <property type="molecule type" value="Genomic_DNA"/>
</dbReference>
<comment type="pathway">
    <text evidence="2 9">Bacterial outer membrane biogenesis; LPS core biosynthesis.</text>
</comment>
<evidence type="ECO:0000256" key="4">
    <source>
        <dbReference type="ARBA" id="ARBA00019077"/>
    </source>
</evidence>
<dbReference type="GO" id="GO:0009245">
    <property type="term" value="P:lipid A biosynthetic process"/>
    <property type="evidence" value="ECO:0007669"/>
    <property type="project" value="TreeGrafter"/>
</dbReference>
<dbReference type="GO" id="GO:0009244">
    <property type="term" value="P:lipopolysaccharide core region biosynthetic process"/>
    <property type="evidence" value="ECO:0007669"/>
    <property type="project" value="UniProtKB-UniRule"/>
</dbReference>
<evidence type="ECO:0000256" key="8">
    <source>
        <dbReference type="PIRSR" id="PIRSR639901-1"/>
    </source>
</evidence>
<evidence type="ECO:0000313" key="11">
    <source>
        <dbReference type="EMBL" id="PIB23989.1"/>
    </source>
</evidence>
<evidence type="ECO:0000256" key="6">
    <source>
        <dbReference type="ARBA" id="ARBA00031445"/>
    </source>
</evidence>
<dbReference type="UniPathway" id="UPA00958"/>
<dbReference type="Gene3D" id="3.40.50.2000">
    <property type="entry name" value="Glycogen Phosphorylase B"/>
    <property type="match status" value="1"/>
</dbReference>
<evidence type="ECO:0000256" key="5">
    <source>
        <dbReference type="ARBA" id="ARBA00022679"/>
    </source>
</evidence>
<comment type="similarity">
    <text evidence="9">Belongs to the glycosyltransferase group 1 family.</text>
</comment>
<keyword evidence="9" id="KW-1003">Cell membrane</keyword>
<keyword evidence="9" id="KW-0812">Transmembrane</keyword>
<comment type="caution">
    <text evidence="11">The sequence shown here is derived from an EMBL/GenBank/DDBJ whole genome shotgun (WGS) entry which is preliminary data.</text>
</comment>
<dbReference type="Gene3D" id="3.40.50.11720">
    <property type="entry name" value="3-Deoxy-D-manno-octulosonic-acid transferase, N-terminal domain"/>
    <property type="match status" value="1"/>
</dbReference>
<sequence length="452" mass="50857">MTKHSPFPSLRMRVALLCYTVLWVVLFPLILFYLWWRGRKDPAYRAHIPERFGFYPKVKKNSVWIHAVSLGEMRSAAPLVQELLDRGETIVTTHFTPAGRKSAHNLFPDAIGAGKLVPVYVPFEFHWCYRRFFNAFAPKYGLVMEIEIWPRMIASTARCRVPLFMCNAQYPERSFNRDRDKTSLRGELTRGFAGLFVKSQSQVDRFEHMGASNIAITGELRFEQPIGEHLLSAARAINFSPRPVITLASVVENEDESYLHVIKTVQRHADAINAPRPLFIYVPRAPERFASTGDWLTTQGQTVQRRGQVLSPDLETTTPINSDILLGDSMGEMYFYLELANAVIVGGGFHPKGAHNVIEPLALKKPVYVGPEIWTIEYPAHDAIAAGVLAHCTDTDDMAARLINQIYSNTGNAQFSALAEQFNIDHSGATQRTLAALPELLKNAGYTDRNPL</sequence>
<dbReference type="OrthoDB" id="9789797at2"/>
<evidence type="ECO:0000256" key="2">
    <source>
        <dbReference type="ARBA" id="ARBA00004713"/>
    </source>
</evidence>
<evidence type="ECO:0000259" key="10">
    <source>
        <dbReference type="Pfam" id="PF04413"/>
    </source>
</evidence>
<reference evidence="11 12" key="1">
    <citation type="submission" date="2016-08" db="EMBL/GenBank/DDBJ databases">
        <title>Draft genome of Amylibacter sp. strain 4G11.</title>
        <authorList>
            <person name="Wong S.-K."/>
            <person name="Hamasaki K."/>
            <person name="Yoshizawa S."/>
        </authorList>
    </citation>
    <scope>NUCLEOTIDE SEQUENCE [LARGE SCALE GENOMIC DNA]</scope>
    <source>
        <strain evidence="11 12">4G11</strain>
    </source>
</reference>
<accession>A0A2G5K4F3</accession>
<dbReference type="Pfam" id="PF04413">
    <property type="entry name" value="Glycos_transf_N"/>
    <property type="match status" value="1"/>
</dbReference>
<dbReference type="GO" id="GO:0043842">
    <property type="term" value="F:Kdo transferase activity"/>
    <property type="evidence" value="ECO:0007669"/>
    <property type="project" value="UniProtKB-EC"/>
</dbReference>
<evidence type="ECO:0000256" key="1">
    <source>
        <dbReference type="ARBA" id="ARBA00003394"/>
    </source>
</evidence>
<organism evidence="11 12">
    <name type="scientific">Paramylibacter kogurei</name>
    <dbReference type="NCBI Taxonomy" id="1889778"/>
    <lineage>
        <taxon>Bacteria</taxon>
        <taxon>Pseudomonadati</taxon>
        <taxon>Pseudomonadota</taxon>
        <taxon>Alphaproteobacteria</taxon>
        <taxon>Rhodobacterales</taxon>
        <taxon>Paracoccaceae</taxon>
        <taxon>Paramylibacter</taxon>
    </lineage>
</organism>
<dbReference type="AlphaFoldDB" id="A0A2G5K4F3"/>
<protein>
    <recommendedName>
        <fullName evidence="4 9">3-deoxy-D-manno-octulosonic acid transferase</fullName>
        <shortName evidence="9">Kdo transferase</shortName>
        <ecNumber evidence="3 9">2.4.99.12</ecNumber>
    </recommendedName>
    <alternativeName>
        <fullName evidence="6 9">Lipid IV(A) 3-deoxy-D-manno-octulosonic acid transferase</fullName>
    </alternativeName>
</protein>
<dbReference type="InterPro" id="IPR038107">
    <property type="entry name" value="Glycos_transf_N_sf"/>
</dbReference>
<dbReference type="EC" id="2.4.99.12" evidence="3 9"/>
<feature type="active site" description="Proton acceptor" evidence="8">
    <location>
        <position position="72"/>
    </location>
</feature>
<keyword evidence="9" id="KW-1133">Transmembrane helix</keyword>
<dbReference type="InterPro" id="IPR039901">
    <property type="entry name" value="Kdotransferase"/>
</dbReference>
<dbReference type="Proteomes" id="UP000231516">
    <property type="component" value="Unassembled WGS sequence"/>
</dbReference>
<gene>
    <name evidence="11" type="ORF">BFP76_01695</name>
</gene>
<feature type="domain" description="3-deoxy-D-manno-octulosonic-acid transferase N-terminal" evidence="10">
    <location>
        <begin position="47"/>
        <end position="223"/>
    </location>
</feature>
<dbReference type="PANTHER" id="PTHR42755">
    <property type="entry name" value="3-DEOXY-MANNO-OCTULOSONATE CYTIDYLYLTRANSFERASE"/>
    <property type="match status" value="1"/>
</dbReference>
<evidence type="ECO:0000313" key="12">
    <source>
        <dbReference type="Proteomes" id="UP000231516"/>
    </source>
</evidence>
<keyword evidence="5 9" id="KW-0808">Transferase</keyword>
<dbReference type="GO" id="GO:0005886">
    <property type="term" value="C:plasma membrane"/>
    <property type="evidence" value="ECO:0007669"/>
    <property type="project" value="UniProtKB-SubCell"/>
</dbReference>
<evidence type="ECO:0000256" key="7">
    <source>
        <dbReference type="ARBA" id="ARBA00049183"/>
    </source>
</evidence>
<keyword evidence="12" id="KW-1185">Reference proteome</keyword>
<dbReference type="PANTHER" id="PTHR42755:SF1">
    <property type="entry name" value="3-DEOXY-D-MANNO-OCTULOSONIC ACID TRANSFERASE, MITOCHONDRIAL-RELATED"/>
    <property type="match status" value="1"/>
</dbReference>
<keyword evidence="9" id="KW-0448">Lipopolysaccharide biosynthesis</keyword>
<dbReference type="RefSeq" id="WP_099592268.1">
    <property type="nucleotide sequence ID" value="NZ_MDGM01000012.1"/>
</dbReference>
<comment type="function">
    <text evidence="1 9">Involved in lipopolysaccharide (LPS) biosynthesis. Catalyzes the transfer of 3-deoxy-D-manno-octulosonate (Kdo) residue(s) from CMP-Kdo to lipid IV(A), the tetraacyldisaccharide-1,4'-bisphosphate precursor of lipid A.</text>
</comment>
<comment type="subcellular location">
    <subcellularLocation>
        <location evidence="9">Cell membrane</location>
    </subcellularLocation>
</comment>
<comment type="catalytic activity">
    <reaction evidence="7 9">
        <text>lipid IVA (E. coli) + CMP-3-deoxy-beta-D-manno-octulosonate = alpha-Kdo-(2-&gt;6)-lipid IVA (E. coli) + CMP + H(+)</text>
        <dbReference type="Rhea" id="RHEA:28066"/>
        <dbReference type="ChEBI" id="CHEBI:15378"/>
        <dbReference type="ChEBI" id="CHEBI:58603"/>
        <dbReference type="ChEBI" id="CHEBI:60364"/>
        <dbReference type="ChEBI" id="CHEBI:60377"/>
        <dbReference type="ChEBI" id="CHEBI:85987"/>
        <dbReference type="EC" id="2.4.99.12"/>
    </reaction>
</comment>